<organism evidence="12 13">
    <name type="scientific">Holothuria leucospilota</name>
    <name type="common">Black long sea cucumber</name>
    <name type="synonym">Mertensiothuria leucospilota</name>
    <dbReference type="NCBI Taxonomy" id="206669"/>
    <lineage>
        <taxon>Eukaryota</taxon>
        <taxon>Metazoa</taxon>
        <taxon>Echinodermata</taxon>
        <taxon>Eleutherozoa</taxon>
        <taxon>Echinozoa</taxon>
        <taxon>Holothuroidea</taxon>
        <taxon>Aspidochirotacea</taxon>
        <taxon>Aspidochirotida</taxon>
        <taxon>Holothuriidae</taxon>
        <taxon>Holothuria</taxon>
    </lineage>
</organism>
<dbReference type="GO" id="GO:0005737">
    <property type="term" value="C:cytoplasm"/>
    <property type="evidence" value="ECO:0007669"/>
    <property type="project" value="UniProtKB-ARBA"/>
</dbReference>
<dbReference type="InterPro" id="IPR031964">
    <property type="entry name" value="CARD_dom"/>
</dbReference>
<dbReference type="InterPro" id="IPR027417">
    <property type="entry name" value="P-loop_NTPase"/>
</dbReference>
<dbReference type="InterPro" id="IPR045058">
    <property type="entry name" value="GIMA/IAN/Toc"/>
</dbReference>
<evidence type="ECO:0000256" key="3">
    <source>
        <dbReference type="ARBA" id="ARBA00022553"/>
    </source>
</evidence>
<reference evidence="12" key="1">
    <citation type="submission" date="2021-10" db="EMBL/GenBank/DDBJ databases">
        <title>Tropical sea cucumber genome reveals ecological adaptation and Cuvierian tubules defense mechanism.</title>
        <authorList>
            <person name="Chen T."/>
        </authorList>
    </citation>
    <scope>NUCLEOTIDE SEQUENCE</scope>
    <source>
        <strain evidence="12">Nanhai2018</strain>
        <tissue evidence="12">Muscle</tissue>
    </source>
</reference>
<sequence length="738" mass="84459">MEYHQMKTLRWLSGELKRELDVEDVLQLLKDKGCLTEQNIEKIKNSASEEGMESFVDFLLGGGHQAFSVFIDALEECGETYEDLVQKLKDTEKSLKSVLEYEFREFTSVLKDKEPFMFMDMVLNIAEVLDKSDVRKLSRHFKLSSNEVREINESRDPGIRFLQICYKAGRVTQQDISELRHAFGDLKLLRPLKTALEYEEALRFAELNLKLKAGGNSDVLEKLLQAAREDSLGYNHKGRKIDYYCKGNYEARLYDIESGSNTMILKIPHLKSIDDLIDGIKLEEVVKVVLQSLFYHENQFDASSSQNISLQITYDEEAYNLIRKELSPAENDPVSSSDSEYSEDFFQSTEYEVLKTPEETSSRDELPSGISQYGLMLTEVIKSITDECCGKMAMMLDLTPRENEKASSPEKLFEIMKGKNLLSEQNVSTLLGLLKRLDIQKAAKVVEEYERTRLSVNTSPLQTPEQTSEDPSFQTSPTQTDVYAQEQSLQTHYYKEILNSVVPVLASHVQPFQIINYMKLMKSSFTEQDLRQVDKAAQREKHKTFVEVLKSKGYNDYELFLDHLLFLSKKSFNVMMNKEVMELVPEAKLRKVRVGRLKRKTTMSMQENPIDYCSKDNRNISVVLVGKTGSGKSSTGNTLVGKDGAFHISTYFHQSCTNRNKVKKTQFEKTYLKVLDTPGLFDTRSTVFPGMDDDARSLELAKAVIDFPDGIDVFLIVCRLDEAFTKETQDAIELIEVR</sequence>
<evidence type="ECO:0000256" key="9">
    <source>
        <dbReference type="SAM" id="MobiDB-lite"/>
    </source>
</evidence>
<dbReference type="GO" id="GO:0045087">
    <property type="term" value="P:innate immune response"/>
    <property type="evidence" value="ECO:0007669"/>
    <property type="project" value="UniProtKB-KW"/>
</dbReference>
<evidence type="ECO:0000313" key="12">
    <source>
        <dbReference type="EMBL" id="KAJ8019090.1"/>
    </source>
</evidence>
<evidence type="ECO:0000256" key="1">
    <source>
        <dbReference type="ARBA" id="ARBA00008535"/>
    </source>
</evidence>
<feature type="region of interest" description="Disordered" evidence="9">
    <location>
        <begin position="454"/>
        <end position="479"/>
    </location>
</feature>
<evidence type="ECO:0000259" key="11">
    <source>
        <dbReference type="PROSITE" id="PS51720"/>
    </source>
</evidence>
<evidence type="ECO:0000256" key="8">
    <source>
        <dbReference type="ARBA" id="ARBA00023134"/>
    </source>
</evidence>
<dbReference type="InterPro" id="IPR001315">
    <property type="entry name" value="CARD"/>
</dbReference>
<dbReference type="Gene3D" id="1.10.533.10">
    <property type="entry name" value="Death Domain, Fas"/>
    <property type="match status" value="2"/>
</dbReference>
<dbReference type="Proteomes" id="UP001152320">
    <property type="component" value="Unassembled WGS sequence"/>
</dbReference>
<keyword evidence="3" id="KW-0597">Phosphoprotein</keyword>
<keyword evidence="2" id="KW-1017">Isopeptide bond</keyword>
<evidence type="ECO:0000313" key="13">
    <source>
        <dbReference type="Proteomes" id="UP001152320"/>
    </source>
</evidence>
<evidence type="ECO:0000256" key="6">
    <source>
        <dbReference type="ARBA" id="ARBA00022843"/>
    </source>
</evidence>
<gene>
    <name evidence="12" type="ORF">HOLleu_42542</name>
</gene>
<dbReference type="PANTHER" id="PTHR10903">
    <property type="entry name" value="GTPASE, IMAP FAMILY MEMBER-RELATED"/>
    <property type="match status" value="1"/>
</dbReference>
<keyword evidence="8" id="KW-0342">GTP-binding</keyword>
<name>A0A9Q0YBJ2_HOLLE</name>
<protein>
    <submittedName>
        <fullName evidence="12">GTPase IMAP family member 4</fullName>
    </submittedName>
</protein>
<keyword evidence="5" id="KW-0547">Nucleotide-binding</keyword>
<dbReference type="Pfam" id="PF04548">
    <property type="entry name" value="AIG1"/>
    <property type="match status" value="1"/>
</dbReference>
<dbReference type="EMBL" id="JAIZAY010000087">
    <property type="protein sequence ID" value="KAJ8019090.1"/>
    <property type="molecule type" value="Genomic_DNA"/>
</dbReference>
<dbReference type="SUPFAM" id="SSF52540">
    <property type="entry name" value="P-loop containing nucleoside triphosphate hydrolases"/>
    <property type="match status" value="1"/>
</dbReference>
<dbReference type="GO" id="GO:0042981">
    <property type="term" value="P:regulation of apoptotic process"/>
    <property type="evidence" value="ECO:0007669"/>
    <property type="project" value="InterPro"/>
</dbReference>
<dbReference type="PANTHER" id="PTHR10903:SF184">
    <property type="entry name" value="GTP-BINDING PROTEIN A"/>
    <property type="match status" value="1"/>
</dbReference>
<comment type="similarity">
    <text evidence="1">Belongs to the TRAFAC class TrmE-Era-EngA-EngB-Septin-like GTPase superfamily. AIG1/Toc34/Toc159-like paraseptin GTPase family. IAN subfamily.</text>
</comment>
<dbReference type="CDD" id="cd01671">
    <property type="entry name" value="CARD"/>
    <property type="match status" value="1"/>
</dbReference>
<evidence type="ECO:0000256" key="2">
    <source>
        <dbReference type="ARBA" id="ARBA00022499"/>
    </source>
</evidence>
<dbReference type="InterPro" id="IPR011029">
    <property type="entry name" value="DEATH-like_dom_sf"/>
</dbReference>
<feature type="domain" description="CARD" evidence="10">
    <location>
        <begin position="1"/>
        <end position="76"/>
    </location>
</feature>
<proteinExistence type="inferred from homology"/>
<dbReference type="PROSITE" id="PS50209">
    <property type="entry name" value="CARD"/>
    <property type="match status" value="1"/>
</dbReference>
<feature type="domain" description="AIG1-type G" evidence="11">
    <location>
        <begin position="617"/>
        <end position="738"/>
    </location>
</feature>
<dbReference type="GO" id="GO:0005525">
    <property type="term" value="F:GTP binding"/>
    <property type="evidence" value="ECO:0007669"/>
    <property type="project" value="UniProtKB-KW"/>
</dbReference>
<evidence type="ECO:0000256" key="7">
    <source>
        <dbReference type="ARBA" id="ARBA00022859"/>
    </source>
</evidence>
<dbReference type="InterPro" id="IPR006703">
    <property type="entry name" value="G_AIG1"/>
</dbReference>
<keyword evidence="13" id="KW-1185">Reference proteome</keyword>
<evidence type="ECO:0000256" key="5">
    <source>
        <dbReference type="ARBA" id="ARBA00022741"/>
    </source>
</evidence>
<dbReference type="PROSITE" id="PS51720">
    <property type="entry name" value="G_AIG1"/>
    <property type="match status" value="1"/>
</dbReference>
<dbReference type="Gene3D" id="3.40.50.300">
    <property type="entry name" value="P-loop containing nucleotide triphosphate hydrolases"/>
    <property type="match status" value="1"/>
</dbReference>
<dbReference type="SUPFAM" id="SSF47986">
    <property type="entry name" value="DEATH domain"/>
    <property type="match status" value="1"/>
</dbReference>
<evidence type="ECO:0000256" key="4">
    <source>
        <dbReference type="ARBA" id="ARBA00022588"/>
    </source>
</evidence>
<keyword evidence="7" id="KW-0391">Immunity</keyword>
<accession>A0A9Q0YBJ2</accession>
<dbReference type="AlphaFoldDB" id="A0A9Q0YBJ2"/>
<keyword evidence="4" id="KW-0399">Innate immunity</keyword>
<dbReference type="Pfam" id="PF16739">
    <property type="entry name" value="CARD_2"/>
    <property type="match status" value="1"/>
</dbReference>
<comment type="caution">
    <text evidence="12">The sequence shown here is derived from an EMBL/GenBank/DDBJ whole genome shotgun (WGS) entry which is preliminary data.</text>
</comment>
<evidence type="ECO:0000259" key="10">
    <source>
        <dbReference type="PROSITE" id="PS50209"/>
    </source>
</evidence>
<keyword evidence="6" id="KW-0832">Ubl conjugation</keyword>